<proteinExistence type="predicted"/>
<feature type="compositionally biased region" description="Acidic residues" evidence="1">
    <location>
        <begin position="159"/>
        <end position="225"/>
    </location>
</feature>
<accession>A0AAV4JKJ7</accession>
<comment type="caution">
    <text evidence="2">The sequence shown here is derived from an EMBL/GenBank/DDBJ whole genome shotgun (WGS) entry which is preliminary data.</text>
</comment>
<reference evidence="2 3" key="1">
    <citation type="journal article" date="2021" name="Elife">
        <title>Chloroplast acquisition without the gene transfer in kleptoplastic sea slugs, Plakobranchus ocellatus.</title>
        <authorList>
            <person name="Maeda T."/>
            <person name="Takahashi S."/>
            <person name="Yoshida T."/>
            <person name="Shimamura S."/>
            <person name="Takaki Y."/>
            <person name="Nagai Y."/>
            <person name="Toyoda A."/>
            <person name="Suzuki Y."/>
            <person name="Arimoto A."/>
            <person name="Ishii H."/>
            <person name="Satoh N."/>
            <person name="Nishiyama T."/>
            <person name="Hasebe M."/>
            <person name="Maruyama T."/>
            <person name="Minagawa J."/>
            <person name="Obokata J."/>
            <person name="Shigenobu S."/>
        </authorList>
    </citation>
    <scope>NUCLEOTIDE SEQUENCE [LARGE SCALE GENOMIC DNA]</scope>
</reference>
<keyword evidence="3" id="KW-1185">Reference proteome</keyword>
<evidence type="ECO:0000313" key="2">
    <source>
        <dbReference type="EMBL" id="GFS22265.1"/>
    </source>
</evidence>
<evidence type="ECO:0008006" key="4">
    <source>
        <dbReference type="Google" id="ProtNLM"/>
    </source>
</evidence>
<organism evidence="2 3">
    <name type="scientific">Elysia marginata</name>
    <dbReference type="NCBI Taxonomy" id="1093978"/>
    <lineage>
        <taxon>Eukaryota</taxon>
        <taxon>Metazoa</taxon>
        <taxon>Spiralia</taxon>
        <taxon>Lophotrochozoa</taxon>
        <taxon>Mollusca</taxon>
        <taxon>Gastropoda</taxon>
        <taxon>Heterobranchia</taxon>
        <taxon>Euthyneura</taxon>
        <taxon>Panpulmonata</taxon>
        <taxon>Sacoglossa</taxon>
        <taxon>Placobranchoidea</taxon>
        <taxon>Plakobranchidae</taxon>
        <taxon>Elysia</taxon>
    </lineage>
</organism>
<feature type="region of interest" description="Disordered" evidence="1">
    <location>
        <begin position="154"/>
        <end position="225"/>
    </location>
</feature>
<gene>
    <name evidence="2" type="ORF">ElyMa_006946500</name>
</gene>
<name>A0AAV4JKJ7_9GAST</name>
<protein>
    <recommendedName>
        <fullName evidence="4">C-type lectin domain-containing protein</fullName>
    </recommendedName>
</protein>
<sequence length="225" mass="24751">MNDNLRSNLTLALGTVEAACPPGWALSPSKRDCVRALNISGTFTSVCENVGVRLYHYTGPVELEIMFVYDLLDPDPDMYYWVTPYDNKTISRSTLTKYIMYKGYIFDALAALDLDLNAYTWTKACGQVTPRMPGTWINRGCVVQGAGICARDSIRCPIDNDDDGDDDGGGEDDDDDDSGDDDISDDCDSDDDSDDDGDGDDDDDDDDDDEDDDDDDDDNDGSDDE</sequence>
<evidence type="ECO:0000313" key="3">
    <source>
        <dbReference type="Proteomes" id="UP000762676"/>
    </source>
</evidence>
<dbReference type="EMBL" id="BMAT01013890">
    <property type="protein sequence ID" value="GFS22265.1"/>
    <property type="molecule type" value="Genomic_DNA"/>
</dbReference>
<evidence type="ECO:0000256" key="1">
    <source>
        <dbReference type="SAM" id="MobiDB-lite"/>
    </source>
</evidence>
<dbReference type="Proteomes" id="UP000762676">
    <property type="component" value="Unassembled WGS sequence"/>
</dbReference>
<dbReference type="AlphaFoldDB" id="A0AAV4JKJ7"/>